<feature type="domain" description="GST N-terminal" evidence="2">
    <location>
        <begin position="1"/>
        <end position="81"/>
    </location>
</feature>
<dbReference type="CDD" id="cd03042">
    <property type="entry name" value="GST_N_Zeta"/>
    <property type="match status" value="1"/>
</dbReference>
<evidence type="ECO:0000259" key="2">
    <source>
        <dbReference type="PROSITE" id="PS50404"/>
    </source>
</evidence>
<dbReference type="Proteomes" id="UP000199002">
    <property type="component" value="Unassembled WGS sequence"/>
</dbReference>
<name>A0A1H4BDR7_9BURK</name>
<dbReference type="GO" id="GO:0004364">
    <property type="term" value="F:glutathione transferase activity"/>
    <property type="evidence" value="ECO:0007669"/>
    <property type="project" value="TreeGrafter"/>
</dbReference>
<dbReference type="Pfam" id="PF13409">
    <property type="entry name" value="GST_N_2"/>
    <property type="match status" value="1"/>
</dbReference>
<evidence type="ECO:0000313" key="5">
    <source>
        <dbReference type="Proteomes" id="UP000199002"/>
    </source>
</evidence>
<dbReference type="InterPro" id="IPR034333">
    <property type="entry name" value="GST_Zeta_N"/>
</dbReference>
<organism evidence="4 5">
    <name type="scientific">Acidovorax soli</name>
    <dbReference type="NCBI Taxonomy" id="592050"/>
    <lineage>
        <taxon>Bacteria</taxon>
        <taxon>Pseudomonadati</taxon>
        <taxon>Pseudomonadota</taxon>
        <taxon>Betaproteobacteria</taxon>
        <taxon>Burkholderiales</taxon>
        <taxon>Comamonadaceae</taxon>
        <taxon>Acidovorax</taxon>
    </lineage>
</organism>
<dbReference type="PROSITE" id="PS50405">
    <property type="entry name" value="GST_CTER"/>
    <property type="match status" value="1"/>
</dbReference>
<dbReference type="InterPro" id="IPR004045">
    <property type="entry name" value="Glutathione_S-Trfase_N"/>
</dbReference>
<keyword evidence="4" id="KW-0670">Pyruvate</keyword>
<accession>A0A1H4BDR7</accession>
<dbReference type="PANTHER" id="PTHR42673">
    <property type="entry name" value="MALEYLACETOACETATE ISOMERASE"/>
    <property type="match status" value="1"/>
</dbReference>
<dbReference type="STRING" id="592050.SAMN05421875_11415"/>
<gene>
    <name evidence="4" type="ORF">SAMN05421875_11415</name>
</gene>
<keyword evidence="4" id="KW-0413">Isomerase</keyword>
<dbReference type="Gene3D" id="1.20.1050.10">
    <property type="match status" value="1"/>
</dbReference>
<comment type="similarity">
    <text evidence="1">Belongs to the GST superfamily. Zeta family.</text>
</comment>
<dbReference type="GO" id="GO:0006559">
    <property type="term" value="P:L-phenylalanine catabolic process"/>
    <property type="evidence" value="ECO:0007669"/>
    <property type="project" value="TreeGrafter"/>
</dbReference>
<dbReference type="AlphaFoldDB" id="A0A1H4BDR7"/>
<proteinExistence type="inferred from homology"/>
<dbReference type="NCBIfam" id="TIGR01262">
    <property type="entry name" value="maiA"/>
    <property type="match status" value="1"/>
</dbReference>
<dbReference type="InterPro" id="IPR034330">
    <property type="entry name" value="GST_Zeta_C"/>
</dbReference>
<feature type="domain" description="GST C-terminal" evidence="3">
    <location>
        <begin position="86"/>
        <end position="222"/>
    </location>
</feature>
<evidence type="ECO:0000256" key="1">
    <source>
        <dbReference type="ARBA" id="ARBA00010007"/>
    </source>
</evidence>
<dbReference type="RefSeq" id="WP_092698525.1">
    <property type="nucleotide sequence ID" value="NZ_CAXIQL010000060.1"/>
</dbReference>
<dbReference type="Gene3D" id="3.40.30.10">
    <property type="entry name" value="Glutaredoxin"/>
    <property type="match status" value="1"/>
</dbReference>
<dbReference type="CDD" id="cd03191">
    <property type="entry name" value="GST_C_Zeta"/>
    <property type="match status" value="1"/>
</dbReference>
<dbReference type="PANTHER" id="PTHR42673:SF21">
    <property type="entry name" value="GLUTATHIONE S-TRANSFERASE YFCF"/>
    <property type="match status" value="1"/>
</dbReference>
<sequence>MKLFNYFRSSASFRVRIALQHKGLGYEYIPVHLVRGEHHDPAYTGRVGDALVPTLLTDDGVALSQSMAIIEYLDETHPAPPLLPAEPLARAQVRALAQMVACEMHPLNNLRVLKYLVRELKVSEDAKNAWYQHWARSGLEAFERQLELLAQQRVAQGLAPSVYCWGDAPTLADCCLVPHVFNCQRFNVQLQGLPLTMAAFAACMALPAFAQAQPSACPDHQP</sequence>
<dbReference type="InterPro" id="IPR036282">
    <property type="entry name" value="Glutathione-S-Trfase_C_sf"/>
</dbReference>
<dbReference type="PROSITE" id="PS50404">
    <property type="entry name" value="GST_NTER"/>
    <property type="match status" value="1"/>
</dbReference>
<protein>
    <submittedName>
        <fullName evidence="4">Maleylacetoacetate isomerase/maleylpyruvate isomerase</fullName>
    </submittedName>
</protein>
<dbReference type="InterPro" id="IPR036249">
    <property type="entry name" value="Thioredoxin-like_sf"/>
</dbReference>
<keyword evidence="5" id="KW-1185">Reference proteome</keyword>
<dbReference type="SUPFAM" id="SSF52833">
    <property type="entry name" value="Thioredoxin-like"/>
    <property type="match status" value="1"/>
</dbReference>
<dbReference type="EMBL" id="FNQJ01000014">
    <property type="protein sequence ID" value="SEA46299.1"/>
    <property type="molecule type" value="Genomic_DNA"/>
</dbReference>
<dbReference type="SUPFAM" id="SSF47616">
    <property type="entry name" value="GST C-terminal domain-like"/>
    <property type="match status" value="1"/>
</dbReference>
<dbReference type="GO" id="GO:0006749">
    <property type="term" value="P:glutathione metabolic process"/>
    <property type="evidence" value="ECO:0007669"/>
    <property type="project" value="TreeGrafter"/>
</dbReference>
<dbReference type="InterPro" id="IPR010987">
    <property type="entry name" value="Glutathione-S-Trfase_C-like"/>
</dbReference>
<reference evidence="5" key="1">
    <citation type="submission" date="2016-10" db="EMBL/GenBank/DDBJ databases">
        <authorList>
            <person name="Varghese N."/>
            <person name="Submissions S."/>
        </authorList>
    </citation>
    <scope>NUCLEOTIDE SEQUENCE [LARGE SCALE GENOMIC DNA]</scope>
    <source>
        <strain evidence="5">DSM 25157</strain>
    </source>
</reference>
<dbReference type="GO" id="GO:0005737">
    <property type="term" value="C:cytoplasm"/>
    <property type="evidence" value="ECO:0007669"/>
    <property type="project" value="InterPro"/>
</dbReference>
<dbReference type="SFLD" id="SFLDS00019">
    <property type="entry name" value="Glutathione_Transferase_(cytos"/>
    <property type="match status" value="1"/>
</dbReference>
<dbReference type="GO" id="GO:0016034">
    <property type="term" value="F:maleylacetoacetate isomerase activity"/>
    <property type="evidence" value="ECO:0007669"/>
    <property type="project" value="TreeGrafter"/>
</dbReference>
<evidence type="ECO:0000313" key="4">
    <source>
        <dbReference type="EMBL" id="SEA46299.1"/>
    </source>
</evidence>
<dbReference type="SFLD" id="SFLDG00358">
    <property type="entry name" value="Main_(cytGST)"/>
    <property type="match status" value="1"/>
</dbReference>
<dbReference type="InterPro" id="IPR040079">
    <property type="entry name" value="Glutathione_S-Trfase"/>
</dbReference>
<dbReference type="GeneID" id="34232379"/>
<evidence type="ECO:0000259" key="3">
    <source>
        <dbReference type="PROSITE" id="PS50405"/>
    </source>
</evidence>
<dbReference type="InterPro" id="IPR005955">
    <property type="entry name" value="GST_Zeta"/>
</dbReference>